<sequence length="265" mass="30479">MMVSRTATNQKDTFLCSIIAASTVFRYAVESFLQKRYPNNPDVLKETLLTKKNVMLSIQFNLVPRTIQGLNLLTHERSNDKPFRLLQKTKITRIFDRLTEKAYAEAEGWKIIIEMTRMHEVFPQIFGRDAAVSRRMVQKEVKLYKSLTTCEPMVGTLFILSSSTSIEVHSVVINSIDNGYFIIKDSIGTTTNELSHEIEVSRARYFKPEPGNDWLLNYAVDQNGACFVRDKNMDILNEDSRYKMRPGLPYLFPIAYSLELLGITD</sequence>
<reference evidence="1" key="1">
    <citation type="journal article" date="2010" name="Science">
        <title>Plasticity of animal genome architecture unmasked by rapid evolution of a pelagic tunicate.</title>
        <authorList>
            <person name="Denoeud F."/>
            <person name="Henriet S."/>
            <person name="Mungpakdee S."/>
            <person name="Aury J.M."/>
            <person name="Da Silva C."/>
            <person name="Brinkmann H."/>
            <person name="Mikhaleva J."/>
            <person name="Olsen L.C."/>
            <person name="Jubin C."/>
            <person name="Canestro C."/>
            <person name="Bouquet J.M."/>
            <person name="Danks G."/>
            <person name="Poulain J."/>
            <person name="Campsteijn C."/>
            <person name="Adamski M."/>
            <person name="Cross I."/>
            <person name="Yadetie F."/>
            <person name="Muffato M."/>
            <person name="Louis A."/>
            <person name="Butcher S."/>
            <person name="Tsagkogeorga G."/>
            <person name="Konrad A."/>
            <person name="Singh S."/>
            <person name="Jensen M.F."/>
            <person name="Cong E.H."/>
            <person name="Eikeseth-Otteraa H."/>
            <person name="Noel B."/>
            <person name="Anthouard V."/>
            <person name="Porcel B.M."/>
            <person name="Kachouri-Lafond R."/>
            <person name="Nishino A."/>
            <person name="Ugolini M."/>
            <person name="Chourrout P."/>
            <person name="Nishida H."/>
            <person name="Aasland R."/>
            <person name="Huzurbazar S."/>
            <person name="Westhof E."/>
            <person name="Delsuc F."/>
            <person name="Lehrach H."/>
            <person name="Reinhardt R."/>
            <person name="Weissenbach J."/>
            <person name="Roy S.W."/>
            <person name="Artiguenave F."/>
            <person name="Postlethwait J.H."/>
            <person name="Manak J.R."/>
            <person name="Thompson E.M."/>
            <person name="Jaillon O."/>
            <person name="Du Pasquier L."/>
            <person name="Boudinot P."/>
            <person name="Liberles D.A."/>
            <person name="Volff J.N."/>
            <person name="Philippe H."/>
            <person name="Lenhard B."/>
            <person name="Roest Crollius H."/>
            <person name="Wincker P."/>
            <person name="Chourrout D."/>
        </authorList>
    </citation>
    <scope>NUCLEOTIDE SEQUENCE [LARGE SCALE GENOMIC DNA]</scope>
</reference>
<dbReference type="EMBL" id="FN653271">
    <property type="protein sequence ID" value="CBY14282.1"/>
    <property type="molecule type" value="Genomic_DNA"/>
</dbReference>
<gene>
    <name evidence="1" type="ORF">GSOID_T00007269001</name>
</gene>
<name>E4XX88_OIKDI</name>
<keyword evidence="2" id="KW-1185">Reference proteome</keyword>
<proteinExistence type="predicted"/>
<protein>
    <submittedName>
        <fullName evidence="1">Uncharacterized protein</fullName>
    </submittedName>
</protein>
<dbReference type="Proteomes" id="UP000001307">
    <property type="component" value="Unassembled WGS sequence"/>
</dbReference>
<organism evidence="1">
    <name type="scientific">Oikopleura dioica</name>
    <name type="common">Tunicate</name>
    <dbReference type="NCBI Taxonomy" id="34765"/>
    <lineage>
        <taxon>Eukaryota</taxon>
        <taxon>Metazoa</taxon>
        <taxon>Chordata</taxon>
        <taxon>Tunicata</taxon>
        <taxon>Appendicularia</taxon>
        <taxon>Copelata</taxon>
        <taxon>Oikopleuridae</taxon>
        <taxon>Oikopleura</taxon>
    </lineage>
</organism>
<evidence type="ECO:0000313" key="1">
    <source>
        <dbReference type="EMBL" id="CBY14282.1"/>
    </source>
</evidence>
<dbReference type="InParanoid" id="E4XX88"/>
<dbReference type="AlphaFoldDB" id="E4XX88"/>
<evidence type="ECO:0000313" key="2">
    <source>
        <dbReference type="Proteomes" id="UP000001307"/>
    </source>
</evidence>
<accession>E4XX88</accession>